<evidence type="ECO:0000259" key="1">
    <source>
        <dbReference type="PROSITE" id="PS51340"/>
    </source>
</evidence>
<comment type="caution">
    <text evidence="2">The sequence shown here is derived from an EMBL/GenBank/DDBJ whole genome shotgun (WGS) entry which is preliminary data.</text>
</comment>
<gene>
    <name evidence="2" type="ORF">GCM10007315_07440</name>
</gene>
<name>A0A918WJ99_9RHOB</name>
<dbReference type="PROSITE" id="PS51340">
    <property type="entry name" value="MOSC"/>
    <property type="match status" value="1"/>
</dbReference>
<dbReference type="GO" id="GO:0003824">
    <property type="term" value="F:catalytic activity"/>
    <property type="evidence" value="ECO:0007669"/>
    <property type="project" value="InterPro"/>
</dbReference>
<dbReference type="PANTHER" id="PTHR36930:SF1">
    <property type="entry name" value="MOSC DOMAIN-CONTAINING PROTEIN"/>
    <property type="match status" value="1"/>
</dbReference>
<evidence type="ECO:0000313" key="3">
    <source>
        <dbReference type="Proteomes" id="UP000638981"/>
    </source>
</evidence>
<reference evidence="2" key="1">
    <citation type="journal article" date="2014" name="Int. J. Syst. Evol. Microbiol.">
        <title>Complete genome sequence of Corynebacterium casei LMG S-19264T (=DSM 44701T), isolated from a smear-ripened cheese.</title>
        <authorList>
            <consortium name="US DOE Joint Genome Institute (JGI-PGF)"/>
            <person name="Walter F."/>
            <person name="Albersmeier A."/>
            <person name="Kalinowski J."/>
            <person name="Ruckert C."/>
        </authorList>
    </citation>
    <scope>NUCLEOTIDE SEQUENCE</scope>
    <source>
        <strain evidence="2">KCTC 23310</strain>
    </source>
</reference>
<dbReference type="PANTHER" id="PTHR36930">
    <property type="entry name" value="METAL-SULFUR CLUSTER BIOSYNTHESIS PROTEINS YUAD-RELATED"/>
    <property type="match status" value="1"/>
</dbReference>
<proteinExistence type="predicted"/>
<keyword evidence="3" id="KW-1185">Reference proteome</keyword>
<protein>
    <submittedName>
        <fullName evidence="2">Molybdenum cofactor sulfurase</fullName>
    </submittedName>
</protein>
<dbReference type="SUPFAM" id="SSF50800">
    <property type="entry name" value="PK beta-barrel domain-like"/>
    <property type="match status" value="1"/>
</dbReference>
<dbReference type="Gene3D" id="2.40.33.20">
    <property type="entry name" value="PK beta-barrel domain-like"/>
    <property type="match status" value="1"/>
</dbReference>
<sequence>MPVWKKSTHIGRITYLGHVVGRDVQATLGPLASTPLAELVCTLDGPLGESHGGHTRPSCSRVSNIYPRDTTIANTRQLSILSVEELAQIAADMGLASLDPALVGATMVVEGIPDLSFLPPSARLQGPDGATIVVDINNRPCTLPIAPIDQAHPGHGRAFKAAAKDRRGIVAWMEREGTFRLGDTLTLFVPDQRAWLG</sequence>
<dbReference type="AlphaFoldDB" id="A0A918WJ99"/>
<feature type="domain" description="MOSC" evidence="1">
    <location>
        <begin position="33"/>
        <end position="188"/>
    </location>
</feature>
<organism evidence="2 3">
    <name type="scientific">Neogemmobacter tilapiae</name>
    <dbReference type="NCBI Taxonomy" id="875041"/>
    <lineage>
        <taxon>Bacteria</taxon>
        <taxon>Pseudomonadati</taxon>
        <taxon>Pseudomonadota</taxon>
        <taxon>Alphaproteobacteria</taxon>
        <taxon>Rhodobacterales</taxon>
        <taxon>Paracoccaceae</taxon>
        <taxon>Neogemmobacter</taxon>
    </lineage>
</organism>
<dbReference type="GO" id="GO:0030151">
    <property type="term" value="F:molybdenum ion binding"/>
    <property type="evidence" value="ECO:0007669"/>
    <property type="project" value="InterPro"/>
</dbReference>
<dbReference type="RefSeq" id="WP_189410281.1">
    <property type="nucleotide sequence ID" value="NZ_BMYJ01000002.1"/>
</dbReference>
<dbReference type="InterPro" id="IPR052716">
    <property type="entry name" value="MOSC_domain"/>
</dbReference>
<dbReference type="GO" id="GO:0030170">
    <property type="term" value="F:pyridoxal phosphate binding"/>
    <property type="evidence" value="ECO:0007669"/>
    <property type="project" value="InterPro"/>
</dbReference>
<dbReference type="Pfam" id="PF03473">
    <property type="entry name" value="MOSC"/>
    <property type="match status" value="1"/>
</dbReference>
<accession>A0A918WJ99</accession>
<dbReference type="Proteomes" id="UP000638981">
    <property type="component" value="Unassembled WGS sequence"/>
</dbReference>
<dbReference type="EMBL" id="BMYJ01000002">
    <property type="protein sequence ID" value="GHC48034.1"/>
    <property type="molecule type" value="Genomic_DNA"/>
</dbReference>
<dbReference type="InterPro" id="IPR005302">
    <property type="entry name" value="MoCF_Sase_C"/>
</dbReference>
<dbReference type="InterPro" id="IPR011037">
    <property type="entry name" value="Pyrv_Knase-like_insert_dom_sf"/>
</dbReference>
<evidence type="ECO:0000313" key="2">
    <source>
        <dbReference type="EMBL" id="GHC48034.1"/>
    </source>
</evidence>
<reference evidence="2" key="2">
    <citation type="submission" date="2020-09" db="EMBL/GenBank/DDBJ databases">
        <authorList>
            <person name="Sun Q."/>
            <person name="Kim S."/>
        </authorList>
    </citation>
    <scope>NUCLEOTIDE SEQUENCE</scope>
    <source>
        <strain evidence="2">KCTC 23310</strain>
    </source>
</reference>